<dbReference type="Proteomes" id="UP001165068">
    <property type="component" value="Unassembled WGS sequence"/>
</dbReference>
<evidence type="ECO:0000313" key="3">
    <source>
        <dbReference type="Proteomes" id="UP001165068"/>
    </source>
</evidence>
<name>A0ABQ5NF86_9MICO</name>
<feature type="transmembrane region" description="Helical" evidence="1">
    <location>
        <begin position="43"/>
        <end position="61"/>
    </location>
</feature>
<keyword evidence="1" id="KW-0472">Membrane</keyword>
<sequence length="78" mass="8287">MTRRKRPYKSTAIVLWALGVMLTLPALLPLASGTPGAQAFAPIGISIGVLVLIAGTLLFFTGPKEPLEDPRETPVDDD</sequence>
<keyword evidence="1" id="KW-1133">Transmembrane helix</keyword>
<keyword evidence="3" id="KW-1185">Reference proteome</keyword>
<gene>
    <name evidence="2" type="ORF">MIAR_07060</name>
</gene>
<evidence type="ECO:0000256" key="1">
    <source>
        <dbReference type="SAM" id="Phobius"/>
    </source>
</evidence>
<evidence type="ECO:0000313" key="2">
    <source>
        <dbReference type="EMBL" id="GLC84118.1"/>
    </source>
</evidence>
<protein>
    <submittedName>
        <fullName evidence="2">Uncharacterized protein</fullName>
    </submittedName>
</protein>
<dbReference type="RefSeq" id="WP_285631411.1">
    <property type="nucleotide sequence ID" value="NZ_BAAAUK010000003.1"/>
</dbReference>
<dbReference type="EMBL" id="BRZC01000003">
    <property type="protein sequence ID" value="GLC84118.1"/>
    <property type="molecule type" value="Genomic_DNA"/>
</dbReference>
<keyword evidence="1" id="KW-0812">Transmembrane</keyword>
<proteinExistence type="predicted"/>
<reference evidence="2" key="1">
    <citation type="submission" date="2022-08" db="EMBL/GenBank/DDBJ databases">
        <title>Draft genome sequence of Microbacterium arabinogalactanolyticum JCM 9171.</title>
        <authorList>
            <person name="Fujita K."/>
            <person name="Ishiwata A."/>
            <person name="Fushinobu S."/>
        </authorList>
    </citation>
    <scope>NUCLEOTIDE SEQUENCE</scope>
    <source>
        <strain evidence="2">JCM 9171</strain>
    </source>
</reference>
<organism evidence="2 3">
    <name type="scientific">Microbacterium arabinogalactanolyticum</name>
    <dbReference type="NCBI Taxonomy" id="69365"/>
    <lineage>
        <taxon>Bacteria</taxon>
        <taxon>Bacillati</taxon>
        <taxon>Actinomycetota</taxon>
        <taxon>Actinomycetes</taxon>
        <taxon>Micrococcales</taxon>
        <taxon>Microbacteriaceae</taxon>
        <taxon>Microbacterium</taxon>
    </lineage>
</organism>
<accession>A0ABQ5NF86</accession>
<comment type="caution">
    <text evidence="2">The sequence shown here is derived from an EMBL/GenBank/DDBJ whole genome shotgun (WGS) entry which is preliminary data.</text>
</comment>